<dbReference type="Pfam" id="PF08550">
    <property type="entry name" value="GATA_AreA"/>
    <property type="match status" value="1"/>
</dbReference>
<feature type="compositionally biased region" description="Basic and acidic residues" evidence="1">
    <location>
        <begin position="135"/>
        <end position="151"/>
    </location>
</feature>
<organism evidence="3 4">
    <name type="scientific">Dekkera bruxellensis</name>
    <name type="common">Brettanomyces custersii</name>
    <dbReference type="NCBI Taxonomy" id="5007"/>
    <lineage>
        <taxon>Eukaryota</taxon>
        <taxon>Fungi</taxon>
        <taxon>Dikarya</taxon>
        <taxon>Ascomycota</taxon>
        <taxon>Saccharomycotina</taxon>
        <taxon>Pichiomycetes</taxon>
        <taxon>Pichiales</taxon>
        <taxon>Pichiaceae</taxon>
        <taxon>Brettanomyces</taxon>
    </lineage>
</organism>
<dbReference type="OrthoDB" id="5563539at2759"/>
<evidence type="ECO:0000256" key="1">
    <source>
        <dbReference type="SAM" id="MobiDB-lite"/>
    </source>
</evidence>
<dbReference type="GO" id="GO:0042149">
    <property type="term" value="P:cellular response to glucose starvation"/>
    <property type="evidence" value="ECO:0007669"/>
    <property type="project" value="TreeGrafter"/>
</dbReference>
<dbReference type="PANTHER" id="PTHR28051">
    <property type="entry name" value="PROTEIN MTL1-RELATED"/>
    <property type="match status" value="1"/>
</dbReference>
<dbReference type="AlphaFoldDB" id="A0A871R161"/>
<dbReference type="Proteomes" id="UP000663131">
    <property type="component" value="Chromosome 6"/>
</dbReference>
<feature type="domain" description="Nitrogen regulatory protein areA GATA-like" evidence="2">
    <location>
        <begin position="196"/>
        <end position="222"/>
    </location>
</feature>
<accession>A0A871R161</accession>
<reference evidence="3" key="1">
    <citation type="submission" date="2020-10" db="EMBL/GenBank/DDBJ databases">
        <authorList>
            <person name="Palmer J.M."/>
        </authorList>
    </citation>
    <scope>NUCLEOTIDE SEQUENCE</scope>
    <source>
        <strain evidence="3">UCD 2041</strain>
    </source>
</reference>
<dbReference type="InterPro" id="IPR013860">
    <property type="entry name" value="AreA_GATA"/>
</dbReference>
<dbReference type="RefSeq" id="XP_041135882.1">
    <property type="nucleotide sequence ID" value="XM_041282043.1"/>
</dbReference>
<evidence type="ECO:0000259" key="2">
    <source>
        <dbReference type="Pfam" id="PF08550"/>
    </source>
</evidence>
<feature type="region of interest" description="Disordered" evidence="1">
    <location>
        <begin position="475"/>
        <end position="541"/>
    </location>
</feature>
<sequence>MSKEVFNEGPTTSQHVEADDEDFFKKTTFKLKRTRSMGLLDDFISQAHGLDDGGEEAVATPSAANAKKITSRDFVSSATLQRLNLGASGGATEANSPYTADELDHVPSFYREVIPSHKKSLHGAAETANGSALVPKHEQKRQELRSKQEERIRQHHLDQITSHVLHDDTDVEDRPKQHVDYLSHKWRAADEVLKCWRYVVMKKHDFADAARLENASWRTWAQTRNHLKTISPEELNWSKDADVTWLYGPAFWDETSRSRLHSASGSRVDVHAAAGGDDMHVSGVVVGASSAGAGRAQHGGAGNFSAAVANNNGTPRAQGESASAAARAPTPASPHPADQHPEHLKSILKRRSNVENLIGDGSYSRLQSLLEEREHKFKGSPVLEPGSAQLAANLPSTPSPLALDGAPSAGGSGARLRRSAGARLLAGPQKSSLKKHKPNKNLLASLAKKQQRHIRFNSKVEQCIAVDRPAVSAEFQNEDPDVSLVPADSPTDFPYTDETEQSFNEYYDGDDSSSSSSSGYSSSSSAMEDDRPVGTSANYDDESDGFVFKAASSNLEPDKAGQKFVSIAPLPATTLKTDSDDENLEKRSLYTVSHNTRTNRGYEYYYDYNTVYSNSSNPIYPVVSGSNDDVQMVDVPPEVLGLGEDDAQVPAPVVPQVQPQQAQQAQLAQFVHPAQPSGATVPAHRRDSASSQSSRGTFVFGSDSDYNSDSDSESDSDASYSSRSSSASLSGSASGSSLNLNTNLASQSHNQLQSHFQAQPHFHSPIGPSHMSRKSASSSSQHSNGSFVFNSDSEDDSEDASIDAVSSPMQTAPSFVPSLPSFSGTRTLAATSNATAVSSTARYGKKKDSYASLASLAANNSITRGDK</sequence>
<protein>
    <recommendedName>
        <fullName evidence="2">Nitrogen regulatory protein areA GATA-like domain-containing protein</fullName>
    </recommendedName>
</protein>
<feature type="compositionally biased region" description="Low complexity" evidence="1">
    <location>
        <begin position="717"/>
        <end position="741"/>
    </location>
</feature>
<dbReference type="GeneID" id="64575459"/>
<feature type="compositionally biased region" description="Acidic residues" evidence="1">
    <location>
        <begin position="792"/>
        <end position="801"/>
    </location>
</feature>
<dbReference type="GO" id="GO:0005773">
    <property type="term" value="C:vacuole"/>
    <property type="evidence" value="ECO:0007669"/>
    <property type="project" value="GOC"/>
</dbReference>
<feature type="compositionally biased region" description="Low complexity" evidence="1">
    <location>
        <begin position="774"/>
        <end position="791"/>
    </location>
</feature>
<feature type="compositionally biased region" description="Low complexity" evidence="1">
    <location>
        <begin position="512"/>
        <end position="525"/>
    </location>
</feature>
<reference evidence="3" key="2">
    <citation type="journal article" name="BMC Genomics">
        <title>New genome assemblies reveal patterns of domestication and adaptation across Brettanomyces (Dekkera) species.</title>
        <authorList>
            <person name="Roach M.J."/>
            <person name="Borneman A.R."/>
        </authorList>
    </citation>
    <scope>NUCLEOTIDE SEQUENCE</scope>
    <source>
        <strain evidence="3">UCD 2041</strain>
    </source>
</reference>
<dbReference type="EMBL" id="CP063134">
    <property type="protein sequence ID" value="QOU19389.1"/>
    <property type="molecule type" value="Genomic_DNA"/>
</dbReference>
<feature type="region of interest" description="Disordered" evidence="1">
    <location>
        <begin position="674"/>
        <end position="741"/>
    </location>
</feature>
<gene>
    <name evidence="3" type="ORF">BRETT_003536</name>
</gene>
<feature type="region of interest" description="Disordered" evidence="1">
    <location>
        <begin position="305"/>
        <end position="342"/>
    </location>
</feature>
<dbReference type="KEGG" id="bbrx:BRETT_003536"/>
<feature type="region of interest" description="Disordered" evidence="1">
    <location>
        <begin position="760"/>
        <end position="823"/>
    </location>
</feature>
<dbReference type="InterPro" id="IPR052292">
    <property type="entry name" value="Glucose_repression_reg"/>
</dbReference>
<feature type="compositionally biased region" description="Acidic residues" evidence="1">
    <location>
        <begin position="706"/>
        <end position="716"/>
    </location>
</feature>
<name>A0A871R161_DEKBR</name>
<proteinExistence type="predicted"/>
<dbReference type="GO" id="GO:0007039">
    <property type="term" value="P:protein catabolic process in the vacuole"/>
    <property type="evidence" value="ECO:0007669"/>
    <property type="project" value="TreeGrafter"/>
</dbReference>
<evidence type="ECO:0000313" key="4">
    <source>
        <dbReference type="Proteomes" id="UP000663131"/>
    </source>
</evidence>
<feature type="region of interest" description="Disordered" evidence="1">
    <location>
        <begin position="120"/>
        <end position="151"/>
    </location>
</feature>
<dbReference type="PANTHER" id="PTHR28051:SF1">
    <property type="entry name" value="PROTEIN MTL1-RELATED"/>
    <property type="match status" value="1"/>
</dbReference>
<feature type="compositionally biased region" description="Low complexity" evidence="1">
    <location>
        <begin position="321"/>
        <end position="330"/>
    </location>
</feature>
<evidence type="ECO:0000313" key="3">
    <source>
        <dbReference type="EMBL" id="QOU19389.1"/>
    </source>
</evidence>